<dbReference type="PANTHER" id="PTHR34802:SF1">
    <property type="entry name" value="CHORISMATE SYNTHASE"/>
    <property type="match status" value="1"/>
</dbReference>
<feature type="region of interest" description="Disordered" evidence="1">
    <location>
        <begin position="61"/>
        <end position="128"/>
    </location>
</feature>
<evidence type="ECO:0000313" key="2">
    <source>
        <dbReference type="EMBL" id="MCD7450724.1"/>
    </source>
</evidence>
<gene>
    <name evidence="2" type="ORF">HAX54_008178</name>
</gene>
<comment type="caution">
    <text evidence="2">The sequence shown here is derived from an EMBL/GenBank/DDBJ whole genome shotgun (WGS) entry which is preliminary data.</text>
</comment>
<dbReference type="Proteomes" id="UP000823775">
    <property type="component" value="Unassembled WGS sequence"/>
</dbReference>
<feature type="region of interest" description="Disordered" evidence="1">
    <location>
        <begin position="1"/>
        <end position="22"/>
    </location>
</feature>
<organism evidence="2 3">
    <name type="scientific">Datura stramonium</name>
    <name type="common">Jimsonweed</name>
    <name type="synonym">Common thornapple</name>
    <dbReference type="NCBI Taxonomy" id="4076"/>
    <lineage>
        <taxon>Eukaryota</taxon>
        <taxon>Viridiplantae</taxon>
        <taxon>Streptophyta</taxon>
        <taxon>Embryophyta</taxon>
        <taxon>Tracheophyta</taxon>
        <taxon>Spermatophyta</taxon>
        <taxon>Magnoliopsida</taxon>
        <taxon>eudicotyledons</taxon>
        <taxon>Gunneridae</taxon>
        <taxon>Pentapetalae</taxon>
        <taxon>asterids</taxon>
        <taxon>lamiids</taxon>
        <taxon>Solanales</taxon>
        <taxon>Solanaceae</taxon>
        <taxon>Solanoideae</taxon>
        <taxon>Datureae</taxon>
        <taxon>Datura</taxon>
    </lineage>
</organism>
<protein>
    <submittedName>
        <fullName evidence="2">Uncharacterized protein</fullName>
    </submittedName>
</protein>
<name>A0ABS8RVC8_DATST</name>
<keyword evidence="3" id="KW-1185">Reference proteome</keyword>
<accession>A0ABS8RVC8</accession>
<dbReference type="EMBL" id="JACEIK010000142">
    <property type="protein sequence ID" value="MCD7450724.1"/>
    <property type="molecule type" value="Genomic_DNA"/>
</dbReference>
<feature type="compositionally biased region" description="Basic and acidic residues" evidence="1">
    <location>
        <begin position="61"/>
        <end position="70"/>
    </location>
</feature>
<evidence type="ECO:0000313" key="3">
    <source>
        <dbReference type="Proteomes" id="UP000823775"/>
    </source>
</evidence>
<reference evidence="2 3" key="1">
    <citation type="journal article" date="2021" name="BMC Genomics">
        <title>Datura genome reveals duplications of psychoactive alkaloid biosynthetic genes and high mutation rate following tissue culture.</title>
        <authorList>
            <person name="Rajewski A."/>
            <person name="Carter-House D."/>
            <person name="Stajich J."/>
            <person name="Litt A."/>
        </authorList>
    </citation>
    <scope>NUCLEOTIDE SEQUENCE [LARGE SCALE GENOMIC DNA]</scope>
    <source>
        <strain evidence="2">AR-01</strain>
    </source>
</reference>
<proteinExistence type="predicted"/>
<feature type="compositionally biased region" description="Basic and acidic residues" evidence="1">
    <location>
        <begin position="106"/>
        <end position="128"/>
    </location>
</feature>
<dbReference type="PANTHER" id="PTHR34802">
    <property type="entry name" value="CHORISMATE SYNTHASE"/>
    <property type="match status" value="1"/>
</dbReference>
<sequence>MSLENEDRSATNHVSEIGDEFRRHPKVSYTREFLLSLSQLEICKKLPSGFDQLILSELEDTSRGIQERQKIPGSLPSQGFRRNDYSSSPPTRGDSDGNSRGIYGRWESRSSGRSDRDSDSQSSDKDSGSADILSYIAVVYVILDCFNSKYIFAVHDC</sequence>
<evidence type="ECO:0000256" key="1">
    <source>
        <dbReference type="SAM" id="MobiDB-lite"/>
    </source>
</evidence>
<feature type="compositionally biased region" description="Basic and acidic residues" evidence="1">
    <location>
        <begin position="1"/>
        <end position="10"/>
    </location>
</feature>